<sequence length="403" mass="45369">MVKFEYPSGQIFYAYQDAKFYELVADKTNTKSVTVAEVIKQKDIPVSDSDIKSQIIAVINEYFNIHELSSYIHDRMGNIISSVTIVQSDTNKFGPIYEDSSMAKTTNIRTVDFLPDIFKTKVNSQFLAATLDTLASKPDITKISGYIGKKYGYGVKSTDTYVNEISNTRYNYQLEPSVVQLNPANGKAKDVISYPEIIDSLRGNNVNTDNPSKLFDSEYYTWDSFIDLDKLVNYGQYYWLPSGTEPVETVDLESTINGSDKYTTTEGFVLTNGVKLKIGTNLYIVEGVGTSIVLVPFNGLFVVENSASEEYIPYASTAYDESYYDALVGIAKTPDYITINRSALNKNAWSRYNRWVHVDAIRSAANFNGTDPILDSTQKQNAQLLNLDQIWTCSIWEKTVNHM</sequence>
<reference evidence="1" key="1">
    <citation type="submission" date="2022-05" db="EMBL/GenBank/DDBJ databases">
        <title>A multi-omics perspective on studying reproductive biology in Daphnia sinensis.</title>
        <authorList>
            <person name="Jia J."/>
        </authorList>
    </citation>
    <scope>NUCLEOTIDE SEQUENCE</scope>
    <source>
        <strain evidence="1">WSL</strain>
    </source>
</reference>
<keyword evidence="2" id="KW-1185">Reference proteome</keyword>
<accession>A0AAD5KTX7</accession>
<comment type="caution">
    <text evidence="1">The sequence shown here is derived from an EMBL/GenBank/DDBJ whole genome shotgun (WGS) entry which is preliminary data.</text>
</comment>
<dbReference type="AlphaFoldDB" id="A0AAD5KTX7"/>
<dbReference type="Proteomes" id="UP000820818">
    <property type="component" value="Unassembled WGS sequence"/>
</dbReference>
<protein>
    <submittedName>
        <fullName evidence="1">Uncharacterized protein</fullName>
    </submittedName>
</protein>
<gene>
    <name evidence="1" type="ORF">GHT06_001885</name>
</gene>
<name>A0AAD5KTX7_9CRUS</name>
<evidence type="ECO:0000313" key="2">
    <source>
        <dbReference type="Proteomes" id="UP000820818"/>
    </source>
</evidence>
<organism evidence="1 2">
    <name type="scientific">Daphnia sinensis</name>
    <dbReference type="NCBI Taxonomy" id="1820382"/>
    <lineage>
        <taxon>Eukaryota</taxon>
        <taxon>Metazoa</taxon>
        <taxon>Ecdysozoa</taxon>
        <taxon>Arthropoda</taxon>
        <taxon>Crustacea</taxon>
        <taxon>Branchiopoda</taxon>
        <taxon>Diplostraca</taxon>
        <taxon>Cladocera</taxon>
        <taxon>Anomopoda</taxon>
        <taxon>Daphniidae</taxon>
        <taxon>Daphnia</taxon>
        <taxon>Daphnia similis group</taxon>
    </lineage>
</organism>
<proteinExistence type="predicted"/>
<evidence type="ECO:0000313" key="1">
    <source>
        <dbReference type="EMBL" id="KAI9549485.1"/>
    </source>
</evidence>
<dbReference type="EMBL" id="WJBH02000296">
    <property type="protein sequence ID" value="KAI9549485.1"/>
    <property type="molecule type" value="Genomic_DNA"/>
</dbReference>